<feature type="domain" description="HTH myb-type" evidence="7">
    <location>
        <begin position="1"/>
        <end position="42"/>
    </location>
</feature>
<dbReference type="Gene3D" id="1.10.10.60">
    <property type="entry name" value="Homeodomain-like"/>
    <property type="match status" value="1"/>
</dbReference>
<feature type="chain" id="PRO_5029677419" evidence="5">
    <location>
        <begin position="21"/>
        <end position="130"/>
    </location>
</feature>
<dbReference type="GO" id="GO:0003677">
    <property type="term" value="F:DNA binding"/>
    <property type="evidence" value="ECO:0007669"/>
    <property type="project" value="UniProtKB-KW"/>
</dbReference>
<dbReference type="PANTHER" id="PTHR48000:SF67">
    <property type="entry name" value="MYB-LIKE DNA-BINDING DOMAIN CONTAINING PROTEIN, EXPRESSED"/>
    <property type="match status" value="1"/>
</dbReference>
<reference evidence="8 9" key="1">
    <citation type="submission" date="2020-06" db="EMBL/GenBank/DDBJ databases">
        <title>Transcriptomic and genomic resources for Thalictrum thalictroides and T. hernandezii: Facilitating candidate gene discovery in an emerging model plant lineage.</title>
        <authorList>
            <person name="Arias T."/>
            <person name="Riano-Pachon D.M."/>
            <person name="Di Stilio V.S."/>
        </authorList>
    </citation>
    <scope>NUCLEOTIDE SEQUENCE [LARGE SCALE GENOMIC DNA]</scope>
    <source>
        <strain evidence="9">cv. WT478/WT964</strain>
        <tissue evidence="8">Leaves</tissue>
    </source>
</reference>
<dbReference type="SUPFAM" id="SSF46689">
    <property type="entry name" value="Homeodomain-like"/>
    <property type="match status" value="1"/>
</dbReference>
<sequence>MLAIFSLFASIGSRWSIIAAQLPGRTDNDIKNYWNTKLKKKFMGFVPSSQIKALPPMFPSPFHSESLCDYYPLSKSVPGLESLSIPSNYLNNTNTTTSTSISTSIHESQHNLEGFMHHYEEKDNQLLMFG</sequence>
<keyword evidence="3" id="KW-0238">DNA-binding</keyword>
<evidence type="ECO:0000256" key="4">
    <source>
        <dbReference type="ARBA" id="ARBA00023163"/>
    </source>
</evidence>
<dbReference type="Pfam" id="PF00249">
    <property type="entry name" value="Myb_DNA-binding"/>
    <property type="match status" value="1"/>
</dbReference>
<evidence type="ECO:0000259" key="7">
    <source>
        <dbReference type="PROSITE" id="PS51294"/>
    </source>
</evidence>
<keyword evidence="2" id="KW-0805">Transcription regulation</keyword>
<dbReference type="PANTHER" id="PTHR48000">
    <property type="entry name" value="OS09G0431300 PROTEIN"/>
    <property type="match status" value="1"/>
</dbReference>
<dbReference type="InterPro" id="IPR009057">
    <property type="entry name" value="Homeodomain-like_sf"/>
</dbReference>
<protein>
    <submittedName>
        <fullName evidence="8">Transcription factor like</fullName>
    </submittedName>
</protein>
<dbReference type="PROSITE" id="PS50090">
    <property type="entry name" value="MYB_LIKE"/>
    <property type="match status" value="1"/>
</dbReference>
<keyword evidence="4" id="KW-0804">Transcription</keyword>
<dbReference type="OrthoDB" id="2143914at2759"/>
<dbReference type="AlphaFoldDB" id="A0A7J6WDS6"/>
<comment type="caution">
    <text evidence="8">The sequence shown here is derived from an EMBL/GenBank/DDBJ whole genome shotgun (WGS) entry which is preliminary data.</text>
</comment>
<proteinExistence type="predicted"/>
<name>A0A7J6WDS6_THATH</name>
<accession>A0A7J6WDS6</accession>
<evidence type="ECO:0000256" key="1">
    <source>
        <dbReference type="ARBA" id="ARBA00022737"/>
    </source>
</evidence>
<feature type="signal peptide" evidence="5">
    <location>
        <begin position="1"/>
        <end position="20"/>
    </location>
</feature>
<evidence type="ECO:0000256" key="3">
    <source>
        <dbReference type="ARBA" id="ARBA00023125"/>
    </source>
</evidence>
<evidence type="ECO:0000259" key="6">
    <source>
        <dbReference type="PROSITE" id="PS50090"/>
    </source>
</evidence>
<feature type="non-terminal residue" evidence="8">
    <location>
        <position position="1"/>
    </location>
</feature>
<evidence type="ECO:0000256" key="2">
    <source>
        <dbReference type="ARBA" id="ARBA00023015"/>
    </source>
</evidence>
<organism evidence="8 9">
    <name type="scientific">Thalictrum thalictroides</name>
    <name type="common">Rue-anemone</name>
    <name type="synonym">Anemone thalictroides</name>
    <dbReference type="NCBI Taxonomy" id="46969"/>
    <lineage>
        <taxon>Eukaryota</taxon>
        <taxon>Viridiplantae</taxon>
        <taxon>Streptophyta</taxon>
        <taxon>Embryophyta</taxon>
        <taxon>Tracheophyta</taxon>
        <taxon>Spermatophyta</taxon>
        <taxon>Magnoliopsida</taxon>
        <taxon>Ranunculales</taxon>
        <taxon>Ranunculaceae</taxon>
        <taxon>Thalictroideae</taxon>
        <taxon>Thalictrum</taxon>
    </lineage>
</organism>
<evidence type="ECO:0000313" key="8">
    <source>
        <dbReference type="EMBL" id="KAF5194760.1"/>
    </source>
</evidence>
<keyword evidence="1" id="KW-0677">Repeat</keyword>
<keyword evidence="9" id="KW-1185">Reference proteome</keyword>
<keyword evidence="5" id="KW-0732">Signal</keyword>
<dbReference type="EMBL" id="JABWDY010018296">
    <property type="protein sequence ID" value="KAF5194760.1"/>
    <property type="molecule type" value="Genomic_DNA"/>
</dbReference>
<gene>
    <name evidence="8" type="ORF">FRX31_015653</name>
</gene>
<evidence type="ECO:0000313" key="9">
    <source>
        <dbReference type="Proteomes" id="UP000554482"/>
    </source>
</evidence>
<dbReference type="InterPro" id="IPR017930">
    <property type="entry name" value="Myb_dom"/>
</dbReference>
<dbReference type="PROSITE" id="PS51294">
    <property type="entry name" value="HTH_MYB"/>
    <property type="match status" value="1"/>
</dbReference>
<dbReference type="InterPro" id="IPR001005">
    <property type="entry name" value="SANT/Myb"/>
</dbReference>
<evidence type="ECO:0000256" key="5">
    <source>
        <dbReference type="SAM" id="SignalP"/>
    </source>
</evidence>
<feature type="domain" description="Myb-like" evidence="6">
    <location>
        <begin position="1"/>
        <end position="38"/>
    </location>
</feature>
<dbReference type="Proteomes" id="UP000554482">
    <property type="component" value="Unassembled WGS sequence"/>
</dbReference>
<dbReference type="CDD" id="cd00167">
    <property type="entry name" value="SANT"/>
    <property type="match status" value="1"/>
</dbReference>